<feature type="domain" description="EamA" evidence="7">
    <location>
        <begin position="155"/>
        <end position="290"/>
    </location>
</feature>
<sequence>MQITSSVKFYVLLVIAMISWGFAWPSAKSIVGMEHPNVIIFWRFLATAISILPILFWRKESLRLPDKKSFFQVCVGGVLYTAYNQFFLLGLSSGFAGAGGVLVTTMNPIFTYVLSHLLQKQYPGRKDAFGLLLGLLGGLVLLHIWDKPTEGIFQSGNIFFLLCAFSWAILSMNSHSTGQKISPLVYSFYVFTIGTVFDFIFALPHGLSNAFSQDWIFWGQILYLSVISTTFGTTVYFFASTKLGSRIASSFIFLVPATAVLGSWIFLGEVPNLTTIFGGSLAVSAVLILNGNRTKKGEVQVGES</sequence>
<keyword evidence="4 6" id="KW-1133">Transmembrane helix</keyword>
<accession>A0ABX4YMD9</accession>
<evidence type="ECO:0000256" key="3">
    <source>
        <dbReference type="ARBA" id="ARBA00022692"/>
    </source>
</evidence>
<dbReference type="RefSeq" id="WP_010418234.1">
    <property type="nucleotide sequence ID" value="NZ_MCRM02000002.1"/>
</dbReference>
<evidence type="ECO:0000256" key="2">
    <source>
        <dbReference type="ARBA" id="ARBA00022475"/>
    </source>
</evidence>
<feature type="transmembrane region" description="Helical" evidence="6">
    <location>
        <begin position="215"/>
        <end position="239"/>
    </location>
</feature>
<evidence type="ECO:0000259" key="7">
    <source>
        <dbReference type="Pfam" id="PF00892"/>
    </source>
</evidence>
<dbReference type="InterPro" id="IPR000620">
    <property type="entry name" value="EamA_dom"/>
</dbReference>
<feature type="transmembrane region" description="Helical" evidence="6">
    <location>
        <begin position="39"/>
        <end position="57"/>
    </location>
</feature>
<feature type="domain" description="EamA" evidence="7">
    <location>
        <begin position="10"/>
        <end position="141"/>
    </location>
</feature>
<dbReference type="InterPro" id="IPR050638">
    <property type="entry name" value="AA-Vitamin_Transporters"/>
</dbReference>
<keyword evidence="3 6" id="KW-0812">Transmembrane</keyword>
<keyword evidence="2" id="KW-1003">Cell membrane</keyword>
<evidence type="ECO:0000256" key="5">
    <source>
        <dbReference type="ARBA" id="ARBA00023136"/>
    </source>
</evidence>
<feature type="transmembrane region" description="Helical" evidence="6">
    <location>
        <begin position="184"/>
        <end position="203"/>
    </location>
</feature>
<dbReference type="Proteomes" id="UP000094669">
    <property type="component" value="Unassembled WGS sequence"/>
</dbReference>
<protein>
    <recommendedName>
        <fullName evidence="7">EamA domain-containing protein</fullName>
    </recommendedName>
</protein>
<evidence type="ECO:0000313" key="9">
    <source>
        <dbReference type="Proteomes" id="UP000094669"/>
    </source>
</evidence>
<gene>
    <name evidence="8" type="ORF">BES34_002290</name>
</gene>
<proteinExistence type="predicted"/>
<evidence type="ECO:0000313" key="8">
    <source>
        <dbReference type="EMBL" id="PNV76448.1"/>
    </source>
</evidence>
<feature type="transmembrane region" description="Helical" evidence="6">
    <location>
        <begin position="251"/>
        <end position="267"/>
    </location>
</feature>
<keyword evidence="5 6" id="KW-0472">Membrane</keyword>
<dbReference type="PANTHER" id="PTHR32322:SF18">
    <property type="entry name" value="S-ADENOSYLMETHIONINE_S-ADENOSYLHOMOCYSTEINE TRANSPORTER"/>
    <property type="match status" value="1"/>
</dbReference>
<dbReference type="EMBL" id="MCRM02000002">
    <property type="protein sequence ID" value="PNV76448.1"/>
    <property type="molecule type" value="Genomic_DNA"/>
</dbReference>
<dbReference type="InterPro" id="IPR037185">
    <property type="entry name" value="EmrE-like"/>
</dbReference>
<reference evidence="8" key="1">
    <citation type="submission" date="2018-01" db="EMBL/GenBank/DDBJ databases">
        <title>Genomic characterization of Leptospira inadai serogroup Lyme isolated from captured rat in Brazil and comparative analysis with human reference strain.</title>
        <authorList>
            <person name="Moreno L.Z."/>
            <person name="Loureiro A.P."/>
            <person name="Miraglia F."/>
            <person name="Kremer F.S."/>
            <person name="Eslabao M.R."/>
            <person name="Dellagostin O.A."/>
            <person name="Lilenbaum W."/>
            <person name="Moreno A.M."/>
        </authorList>
    </citation>
    <scope>NUCLEOTIDE SEQUENCE [LARGE SCALE GENOMIC DNA]</scope>
    <source>
        <strain evidence="8">M34/99</strain>
    </source>
</reference>
<dbReference type="Pfam" id="PF00892">
    <property type="entry name" value="EamA"/>
    <property type="match status" value="2"/>
</dbReference>
<evidence type="ECO:0000256" key="6">
    <source>
        <dbReference type="SAM" id="Phobius"/>
    </source>
</evidence>
<keyword evidence="9" id="KW-1185">Reference proteome</keyword>
<name>A0ABX4YMD9_9LEPT</name>
<feature type="transmembrane region" description="Helical" evidence="6">
    <location>
        <begin position="95"/>
        <end position="115"/>
    </location>
</feature>
<evidence type="ECO:0000256" key="4">
    <source>
        <dbReference type="ARBA" id="ARBA00022989"/>
    </source>
</evidence>
<feature type="transmembrane region" description="Helical" evidence="6">
    <location>
        <begin position="273"/>
        <end position="290"/>
    </location>
</feature>
<organism evidence="8 9">
    <name type="scientific">Leptospira inadai serovar Lyme</name>
    <dbReference type="NCBI Taxonomy" id="293084"/>
    <lineage>
        <taxon>Bacteria</taxon>
        <taxon>Pseudomonadati</taxon>
        <taxon>Spirochaetota</taxon>
        <taxon>Spirochaetia</taxon>
        <taxon>Leptospirales</taxon>
        <taxon>Leptospiraceae</taxon>
        <taxon>Leptospira</taxon>
    </lineage>
</organism>
<evidence type="ECO:0000256" key="1">
    <source>
        <dbReference type="ARBA" id="ARBA00004651"/>
    </source>
</evidence>
<dbReference type="PANTHER" id="PTHR32322">
    <property type="entry name" value="INNER MEMBRANE TRANSPORTER"/>
    <property type="match status" value="1"/>
</dbReference>
<feature type="transmembrane region" description="Helical" evidence="6">
    <location>
        <begin position="127"/>
        <end position="145"/>
    </location>
</feature>
<comment type="caution">
    <text evidence="8">The sequence shown here is derived from an EMBL/GenBank/DDBJ whole genome shotgun (WGS) entry which is preliminary data.</text>
</comment>
<comment type="subcellular location">
    <subcellularLocation>
        <location evidence="1">Cell membrane</location>
        <topology evidence="1">Multi-pass membrane protein</topology>
    </subcellularLocation>
</comment>
<feature type="transmembrane region" description="Helical" evidence="6">
    <location>
        <begin position="7"/>
        <end position="27"/>
    </location>
</feature>
<feature type="transmembrane region" description="Helical" evidence="6">
    <location>
        <begin position="151"/>
        <end position="172"/>
    </location>
</feature>
<dbReference type="SUPFAM" id="SSF103481">
    <property type="entry name" value="Multidrug resistance efflux transporter EmrE"/>
    <property type="match status" value="2"/>
</dbReference>
<feature type="transmembrane region" description="Helical" evidence="6">
    <location>
        <begin position="69"/>
        <end position="89"/>
    </location>
</feature>